<protein>
    <recommendedName>
        <fullName evidence="2">ubiquitinyl hydrolase 1</fullName>
        <ecNumber evidence="2">3.4.19.12</ecNumber>
    </recommendedName>
</protein>
<dbReference type="GO" id="GO:0070628">
    <property type="term" value="F:proteasome binding"/>
    <property type="evidence" value="ECO:0007669"/>
    <property type="project" value="TreeGrafter"/>
</dbReference>
<dbReference type="PANTHER" id="PTHR43982:SF1">
    <property type="entry name" value="UBIQUITIN CARBOXYL-TERMINAL HYDROLASE 14"/>
    <property type="match status" value="1"/>
</dbReference>
<accession>A0A0L0F392</accession>
<evidence type="ECO:0000259" key="7">
    <source>
        <dbReference type="PROSITE" id="PS50053"/>
    </source>
</evidence>
<evidence type="ECO:0000313" key="9">
    <source>
        <dbReference type="Proteomes" id="UP000054560"/>
    </source>
</evidence>
<evidence type="ECO:0000313" key="8">
    <source>
        <dbReference type="EMBL" id="KNC71071.1"/>
    </source>
</evidence>
<dbReference type="GO" id="GO:0004843">
    <property type="term" value="F:cysteine-type deubiquitinase activity"/>
    <property type="evidence" value="ECO:0007669"/>
    <property type="project" value="UniProtKB-EC"/>
</dbReference>
<dbReference type="Pfam" id="PF00240">
    <property type="entry name" value="ubiquitin"/>
    <property type="match status" value="1"/>
</dbReference>
<sequence length="67" mass="7853">MTATTLQVTVKWTKHKYEVELNTNETPLVFKVQLFALTGVEPERQKVMLAGKKLEDDDDWTKFRLKN</sequence>
<evidence type="ECO:0000256" key="6">
    <source>
        <dbReference type="ARBA" id="ARBA00022807"/>
    </source>
</evidence>
<dbReference type="CDD" id="cd16104">
    <property type="entry name" value="Ubl_USP14_like"/>
    <property type="match status" value="1"/>
</dbReference>
<dbReference type="EC" id="3.4.19.12" evidence="2"/>
<dbReference type="SMART" id="SM00213">
    <property type="entry name" value="UBQ"/>
    <property type="match status" value="1"/>
</dbReference>
<dbReference type="EMBL" id="KQ249581">
    <property type="protein sequence ID" value="KNC71071.1"/>
    <property type="molecule type" value="Genomic_DNA"/>
</dbReference>
<dbReference type="AlphaFoldDB" id="A0A0L0F392"/>
<keyword evidence="3" id="KW-0645">Protease</keyword>
<dbReference type="PROSITE" id="PS50053">
    <property type="entry name" value="UBIQUITIN_2"/>
    <property type="match status" value="1"/>
</dbReference>
<reference evidence="8 9" key="1">
    <citation type="submission" date="2011-02" db="EMBL/GenBank/DDBJ databases">
        <title>The Genome Sequence of Sphaeroforma arctica JP610.</title>
        <authorList>
            <consortium name="The Broad Institute Genome Sequencing Platform"/>
            <person name="Russ C."/>
            <person name="Cuomo C."/>
            <person name="Young S.K."/>
            <person name="Zeng Q."/>
            <person name="Gargeya S."/>
            <person name="Alvarado L."/>
            <person name="Berlin A."/>
            <person name="Chapman S.B."/>
            <person name="Chen Z."/>
            <person name="Freedman E."/>
            <person name="Gellesch M."/>
            <person name="Goldberg J."/>
            <person name="Griggs A."/>
            <person name="Gujja S."/>
            <person name="Heilman E."/>
            <person name="Heiman D."/>
            <person name="Howarth C."/>
            <person name="Mehta T."/>
            <person name="Neiman D."/>
            <person name="Pearson M."/>
            <person name="Roberts A."/>
            <person name="Saif S."/>
            <person name="Shea T."/>
            <person name="Shenoy N."/>
            <person name="Sisk P."/>
            <person name="Stolte C."/>
            <person name="Sykes S."/>
            <person name="White J."/>
            <person name="Yandava C."/>
            <person name="Burger G."/>
            <person name="Gray M.W."/>
            <person name="Holland P.W.H."/>
            <person name="King N."/>
            <person name="Lang F.B.F."/>
            <person name="Roger A.J."/>
            <person name="Ruiz-Trillo I."/>
            <person name="Haas B."/>
            <person name="Nusbaum C."/>
            <person name="Birren B."/>
        </authorList>
    </citation>
    <scope>NUCLEOTIDE SEQUENCE [LARGE SCALE GENOMIC DNA]</scope>
    <source>
        <strain evidence="8 9">JP610</strain>
    </source>
</reference>
<dbReference type="InterPro" id="IPR029071">
    <property type="entry name" value="Ubiquitin-like_domsf"/>
</dbReference>
<evidence type="ECO:0000256" key="1">
    <source>
        <dbReference type="ARBA" id="ARBA00000707"/>
    </source>
</evidence>
<dbReference type="eggNOG" id="KOG1872">
    <property type="taxonomic scope" value="Eukaryota"/>
</dbReference>
<evidence type="ECO:0000256" key="3">
    <source>
        <dbReference type="ARBA" id="ARBA00022670"/>
    </source>
</evidence>
<dbReference type="Gene3D" id="3.10.20.90">
    <property type="entry name" value="Phosphatidylinositol 3-kinase Catalytic Subunit, Chain A, domain 1"/>
    <property type="match status" value="1"/>
</dbReference>
<dbReference type="GeneID" id="25916898"/>
<comment type="catalytic activity">
    <reaction evidence="1">
        <text>Thiol-dependent hydrolysis of ester, thioester, amide, peptide and isopeptide bonds formed by the C-terminal Gly of ubiquitin (a 76-residue protein attached to proteins as an intracellular targeting signal).</text>
        <dbReference type="EC" id="3.4.19.12"/>
    </reaction>
</comment>
<evidence type="ECO:0000256" key="2">
    <source>
        <dbReference type="ARBA" id="ARBA00012759"/>
    </source>
</evidence>
<dbReference type="GO" id="GO:0043161">
    <property type="term" value="P:proteasome-mediated ubiquitin-dependent protein catabolic process"/>
    <property type="evidence" value="ECO:0007669"/>
    <property type="project" value="InterPro"/>
</dbReference>
<organism evidence="8 9">
    <name type="scientific">Sphaeroforma arctica JP610</name>
    <dbReference type="NCBI Taxonomy" id="667725"/>
    <lineage>
        <taxon>Eukaryota</taxon>
        <taxon>Ichthyosporea</taxon>
        <taxon>Ichthyophonida</taxon>
        <taxon>Sphaeroforma</taxon>
    </lineage>
</organism>
<dbReference type="Proteomes" id="UP000054560">
    <property type="component" value="Unassembled WGS sequence"/>
</dbReference>
<dbReference type="PANTHER" id="PTHR43982">
    <property type="entry name" value="UBIQUITIN CARBOXYL-TERMINAL HYDROLASE"/>
    <property type="match status" value="1"/>
</dbReference>
<name>A0A0L0F392_9EUKA</name>
<dbReference type="STRING" id="667725.A0A0L0F392"/>
<dbReference type="InterPro" id="IPR000626">
    <property type="entry name" value="Ubiquitin-like_dom"/>
</dbReference>
<dbReference type="SUPFAM" id="SSF54236">
    <property type="entry name" value="Ubiquitin-like"/>
    <property type="match status" value="1"/>
</dbReference>
<feature type="domain" description="Ubiquitin-like" evidence="7">
    <location>
        <begin position="6"/>
        <end position="67"/>
    </location>
</feature>
<keyword evidence="6" id="KW-0788">Thiol protease</keyword>
<keyword evidence="9" id="KW-1185">Reference proteome</keyword>
<dbReference type="RefSeq" id="XP_014144973.1">
    <property type="nucleotide sequence ID" value="XM_014289498.1"/>
</dbReference>
<dbReference type="GO" id="GO:0016579">
    <property type="term" value="P:protein deubiquitination"/>
    <property type="evidence" value="ECO:0007669"/>
    <property type="project" value="InterPro"/>
</dbReference>
<evidence type="ECO:0000256" key="5">
    <source>
        <dbReference type="ARBA" id="ARBA00022801"/>
    </source>
</evidence>
<keyword evidence="5" id="KW-0378">Hydrolase</keyword>
<keyword evidence="4" id="KW-0833">Ubl conjugation pathway</keyword>
<feature type="non-terminal residue" evidence="8">
    <location>
        <position position="67"/>
    </location>
</feature>
<gene>
    <name evidence="8" type="ORF">SARC_16394</name>
</gene>
<evidence type="ECO:0000256" key="4">
    <source>
        <dbReference type="ARBA" id="ARBA00022786"/>
    </source>
</evidence>
<dbReference type="OrthoDB" id="333239at2759"/>
<dbReference type="GO" id="GO:0061136">
    <property type="term" value="P:regulation of proteasomal protein catabolic process"/>
    <property type="evidence" value="ECO:0007669"/>
    <property type="project" value="TreeGrafter"/>
</dbReference>
<dbReference type="InterPro" id="IPR044635">
    <property type="entry name" value="UBP14-like"/>
</dbReference>
<proteinExistence type="predicted"/>